<evidence type="ECO:0000313" key="2">
    <source>
        <dbReference type="Proteomes" id="UP000694867"/>
    </source>
</evidence>
<dbReference type="PROSITE" id="PS50940">
    <property type="entry name" value="CHIT_BIND_II"/>
    <property type="match status" value="1"/>
</dbReference>
<accession>A0AAJ6W0Q5</accession>
<reference evidence="3" key="1">
    <citation type="submission" date="2025-08" db="UniProtKB">
        <authorList>
            <consortium name="RefSeq"/>
        </authorList>
    </citation>
    <scope>IDENTIFICATION</scope>
</reference>
<dbReference type="InterPro" id="IPR036508">
    <property type="entry name" value="Chitin-bd_dom_sf"/>
</dbReference>
<keyword evidence="2" id="KW-1185">Reference proteome</keyword>
<feature type="domain" description="Chitin-binding type-2" evidence="1">
    <location>
        <begin position="38"/>
        <end position="104"/>
    </location>
</feature>
<dbReference type="Pfam" id="PF01607">
    <property type="entry name" value="CBM_14"/>
    <property type="match status" value="1"/>
</dbReference>
<name>A0AAJ6W0Q5_9ACAR</name>
<dbReference type="Proteomes" id="UP000694867">
    <property type="component" value="Unplaced"/>
</dbReference>
<protein>
    <submittedName>
        <fullName evidence="3">Uncharacterized protein LOC100903811</fullName>
    </submittedName>
</protein>
<proteinExistence type="predicted"/>
<evidence type="ECO:0000313" key="3">
    <source>
        <dbReference type="RefSeq" id="XP_003747791.1"/>
    </source>
</evidence>
<organism evidence="2 3">
    <name type="scientific">Galendromus occidentalis</name>
    <name type="common">western predatory mite</name>
    <dbReference type="NCBI Taxonomy" id="34638"/>
    <lineage>
        <taxon>Eukaryota</taxon>
        <taxon>Metazoa</taxon>
        <taxon>Ecdysozoa</taxon>
        <taxon>Arthropoda</taxon>
        <taxon>Chelicerata</taxon>
        <taxon>Arachnida</taxon>
        <taxon>Acari</taxon>
        <taxon>Parasitiformes</taxon>
        <taxon>Mesostigmata</taxon>
        <taxon>Gamasina</taxon>
        <taxon>Phytoseioidea</taxon>
        <taxon>Phytoseiidae</taxon>
        <taxon>Typhlodrominae</taxon>
        <taxon>Galendromus</taxon>
    </lineage>
</organism>
<dbReference type="Gene3D" id="2.170.140.10">
    <property type="entry name" value="Chitin binding domain"/>
    <property type="match status" value="1"/>
</dbReference>
<dbReference type="KEGG" id="goe:100903811"/>
<dbReference type="InterPro" id="IPR052976">
    <property type="entry name" value="Scoloptoxin-like"/>
</dbReference>
<evidence type="ECO:0000259" key="1">
    <source>
        <dbReference type="PROSITE" id="PS50940"/>
    </source>
</evidence>
<dbReference type="GO" id="GO:0005576">
    <property type="term" value="C:extracellular region"/>
    <property type="evidence" value="ECO:0007669"/>
    <property type="project" value="InterPro"/>
</dbReference>
<dbReference type="AlphaFoldDB" id="A0AAJ6W0Q5"/>
<dbReference type="InterPro" id="IPR002557">
    <property type="entry name" value="Chitin-bd_dom"/>
</dbReference>
<gene>
    <name evidence="3" type="primary">LOC100903811</name>
</gene>
<dbReference type="RefSeq" id="XP_003747791.1">
    <property type="nucleotide sequence ID" value="XM_003747743.1"/>
</dbReference>
<dbReference type="GeneID" id="100903811"/>
<dbReference type="GO" id="GO:0008061">
    <property type="term" value="F:chitin binding"/>
    <property type="evidence" value="ECO:0007669"/>
    <property type="project" value="InterPro"/>
</dbReference>
<dbReference type="SUPFAM" id="SSF57625">
    <property type="entry name" value="Invertebrate chitin-binding proteins"/>
    <property type="match status" value="1"/>
</dbReference>
<dbReference type="SMART" id="SM00494">
    <property type="entry name" value="ChtBD2"/>
    <property type="match status" value="1"/>
</dbReference>
<dbReference type="PANTHER" id="PTHR22933">
    <property type="entry name" value="FI18007P1-RELATED"/>
    <property type="match status" value="1"/>
</dbReference>
<sequence>MEQCRTTFGNGVFHAVVGQKALSLPDGAELLIGNLYTSFRCPNQYGYFADAEMDCKVFHVCNPVAHPNGLQEVQQFSFLCGNQTIFDQLSLSCAYPEDAIPCQTARTFFYLNGRLGQATVDIHNEADIASAAPYVRRSVGEFRE</sequence>
<dbReference type="PANTHER" id="PTHR22933:SF43">
    <property type="entry name" value="LP10131P"/>
    <property type="match status" value="1"/>
</dbReference>